<dbReference type="EMBL" id="CP000083">
    <property type="protein sequence ID" value="AAZ24541.1"/>
    <property type="molecule type" value="Genomic_DNA"/>
</dbReference>
<reference evidence="1" key="1">
    <citation type="journal article" date="2005" name="Proc. Natl. Acad. Sci. U.S.A.">
        <title>The psychrophilic lifestyle as revealed by the genome sequence of Colwellia psychrerythraea 34H through genomic and proteomic analyses.</title>
        <authorList>
            <person name="Methe B.A."/>
            <person name="Nelson K.E."/>
            <person name="Deming J.W."/>
            <person name="Momen B."/>
            <person name="Melamud E."/>
            <person name="Zhang X."/>
            <person name="Moult J."/>
            <person name="Madupu R."/>
            <person name="Nelson W.C."/>
            <person name="Dodson R.J."/>
            <person name="Brinkac L.M."/>
            <person name="Daugherty S.C."/>
            <person name="Durkin A.S."/>
            <person name="DeBoy R.T."/>
            <person name="Kolonay J.F."/>
            <person name="Sullivan S.A."/>
            <person name="Zhou L."/>
            <person name="Davidsen T.M."/>
            <person name="Wu M."/>
            <person name="Huston A.L."/>
            <person name="Lewis M."/>
            <person name="Weaver B."/>
            <person name="Weidman J.F."/>
            <person name="Khouri H."/>
            <person name="Utterback T.R."/>
            <person name="Feldblyum T.V."/>
            <person name="Fraser C.M."/>
        </authorList>
    </citation>
    <scope>NUCLEOTIDE SEQUENCE [LARGE SCALE GENOMIC DNA]</scope>
    <source>
        <strain evidence="1">34H</strain>
    </source>
</reference>
<dbReference type="KEGG" id="cps:CPS_2657"/>
<accession>Q480Z8</accession>
<name>Q480Z8_COLP3</name>
<evidence type="ECO:0000313" key="1">
    <source>
        <dbReference type="EMBL" id="AAZ24541.1"/>
    </source>
</evidence>
<sequence length="45" mass="5117">MKGLRWQQKILWFALMVLVITLKTLSNNENGLGIGKSKITALLKF</sequence>
<dbReference type="Proteomes" id="UP000000547">
    <property type="component" value="Chromosome"/>
</dbReference>
<evidence type="ECO:0000313" key="2">
    <source>
        <dbReference type="Proteomes" id="UP000000547"/>
    </source>
</evidence>
<dbReference type="AlphaFoldDB" id="Q480Z8"/>
<organism evidence="1 2">
    <name type="scientific">Colwellia psychrerythraea (strain 34H / ATCC BAA-681)</name>
    <name type="common">Vibrio psychroerythus</name>
    <dbReference type="NCBI Taxonomy" id="167879"/>
    <lineage>
        <taxon>Bacteria</taxon>
        <taxon>Pseudomonadati</taxon>
        <taxon>Pseudomonadota</taxon>
        <taxon>Gammaproteobacteria</taxon>
        <taxon>Alteromonadales</taxon>
        <taxon>Colwelliaceae</taxon>
        <taxon>Colwellia</taxon>
    </lineage>
</organism>
<dbReference type="HOGENOM" id="CLU_3198492_0_0_6"/>
<proteinExistence type="predicted"/>
<gene>
    <name evidence="1" type="ordered locus">CPS_2657</name>
</gene>
<protein>
    <submittedName>
        <fullName evidence="1">Uncharacterized protein</fullName>
    </submittedName>
</protein>